<organism evidence="2 3">
    <name type="scientific">Acinetobacter baumannii MRSN 3527</name>
    <dbReference type="NCBI Taxonomy" id="1409923"/>
    <lineage>
        <taxon>Bacteria</taxon>
        <taxon>Pseudomonadati</taxon>
        <taxon>Pseudomonadota</taxon>
        <taxon>Gammaproteobacteria</taxon>
        <taxon>Moraxellales</taxon>
        <taxon>Moraxellaceae</taxon>
        <taxon>Acinetobacter</taxon>
        <taxon>Acinetobacter calcoaceticus/baumannii complex</taxon>
    </lineage>
</organism>
<dbReference type="PATRIC" id="fig|1409923.3.peg.417"/>
<dbReference type="EMBL" id="JPHZ01000007">
    <property type="protein sequence ID" value="KLT91470.1"/>
    <property type="molecule type" value="Genomic_DNA"/>
</dbReference>
<dbReference type="Proteomes" id="UP000036122">
    <property type="component" value="Unassembled WGS sequence"/>
</dbReference>
<sequence>MANSNHNDTVLSYDELGFIIGMKRVEKKVSTIDSNIEKIIGILTQSFEEQKAQFAQPQPKLTEFQKMLNAVNNRQALDFEDLLKDKANPITQSFVVADKLVKDFADVLDQSINDLTTVDKKQINNAKGRKPAIEINSHEDLSKIVNPTVPERDEKGRFVSNPNEPQNQSSIRKVAQTISTAIKGVMPNSPQGVDPTVDAINEVSHLLSPVRRAAGLALRPLTGLMRSKKRNEPLPREQENHNRKQIKLLQRIADNLASKGGLLGSLGKLLSTALSAGSGLLGGVLGKGKKGVGKLGKGLGKLLKFGRGLPVIGALAAGASLLDWNEQSTQEKGGTVGSLAGGVIGGTVGSLFGPAGTLIGGMAGSWIGNKLGTAVAPYFKEWTDSLIAADVPSIINTAWKGFVSYASNAFDQAKGTASKVIDGVKDTAGDALDFIKDKFNRFNPFHEGVPTWGIGQGVYKPGFGANKNVPAYGATNERNISRNQADMISQMYDGAINAGFSHKQAIALLGEIGREGDFSEKNIFGSHNDPARGNNLGMFSWQGARRKALEKYLSERGLMNNDGTIKRSKEAVQAQFEFARSEMTNNKRWKKGFLDKKEISIDEARPELGGRGSYVGWARGQSTIRGEDGSRKPFDWQAQENKANQYSKIAERISQSKKKEVLDTKQQTSGLKPKEAKTTDNIYNQASKKLNSVLSTQKAIAPQAAKSAKPQLNNQSKLLTNVMPFKQPLNTPNPQEVVVVNQNSGNIGQNVNDRFLAHAFTGGIGMGKFEV</sequence>
<feature type="domain" description="Phage tail lysozyme" evidence="1">
    <location>
        <begin position="490"/>
        <end position="597"/>
    </location>
</feature>
<dbReference type="RefSeq" id="WP_047930013.1">
    <property type="nucleotide sequence ID" value="NZ_JPHZ01000007.1"/>
</dbReference>
<protein>
    <recommendedName>
        <fullName evidence="1">Phage tail lysozyme domain-containing protein</fullName>
    </recommendedName>
</protein>
<reference evidence="2 3" key="1">
    <citation type="submission" date="2014-07" db="EMBL/GenBank/DDBJ databases">
        <authorList>
            <person name="Harkins D.M."/>
            <person name="Lesho E."/>
            <person name="Waterman P.E."/>
            <person name="Chan A."/>
            <person name="Fouts D.E."/>
        </authorList>
    </citation>
    <scope>NUCLEOTIDE SEQUENCE [LARGE SCALE GENOMIC DNA]</scope>
    <source>
        <strain evidence="2 3">MRSN 3527</strain>
    </source>
</reference>
<dbReference type="Gene3D" id="1.10.530.10">
    <property type="match status" value="1"/>
</dbReference>
<evidence type="ECO:0000313" key="3">
    <source>
        <dbReference type="Proteomes" id="UP000036122"/>
    </source>
</evidence>
<accession>A0A0J1AB12</accession>
<evidence type="ECO:0000259" key="1">
    <source>
        <dbReference type="Pfam" id="PF18013"/>
    </source>
</evidence>
<gene>
    <name evidence="2" type="ORF">T630_2259</name>
</gene>
<dbReference type="Pfam" id="PF18013">
    <property type="entry name" value="Phage_lysozyme2"/>
    <property type="match status" value="1"/>
</dbReference>
<evidence type="ECO:0000313" key="2">
    <source>
        <dbReference type="EMBL" id="KLT91470.1"/>
    </source>
</evidence>
<comment type="caution">
    <text evidence="2">The sequence shown here is derived from an EMBL/GenBank/DDBJ whole genome shotgun (WGS) entry which is preliminary data.</text>
</comment>
<dbReference type="AlphaFoldDB" id="A0A0J1AB12"/>
<name>A0A0J1AB12_ACIBA</name>
<proteinExistence type="predicted"/>
<dbReference type="InterPro" id="IPR041219">
    <property type="entry name" value="Phage_lysozyme2"/>
</dbReference>